<dbReference type="Gene3D" id="1.10.10.10">
    <property type="entry name" value="Winged helix-like DNA-binding domain superfamily/Winged helix DNA-binding domain"/>
    <property type="match status" value="1"/>
</dbReference>
<dbReference type="InterPro" id="IPR005158">
    <property type="entry name" value="BTAD"/>
</dbReference>
<dbReference type="SUPFAM" id="SSF46894">
    <property type="entry name" value="C-terminal effector domain of the bipartite response regulators"/>
    <property type="match status" value="1"/>
</dbReference>
<dbReference type="InterPro" id="IPR016032">
    <property type="entry name" value="Sig_transdc_resp-reg_C-effctor"/>
</dbReference>
<comment type="caution">
    <text evidence="7">The sequence shown here is derived from an EMBL/GenBank/DDBJ whole genome shotgun (WGS) entry which is preliminary data.</text>
</comment>
<evidence type="ECO:0000256" key="4">
    <source>
        <dbReference type="ARBA" id="ARBA00023163"/>
    </source>
</evidence>
<feature type="DNA-binding region" description="OmpR/PhoB-type" evidence="5">
    <location>
        <begin position="9"/>
        <end position="114"/>
    </location>
</feature>
<reference evidence="7 8" key="1">
    <citation type="submission" date="2013-07" db="EMBL/GenBank/DDBJ databases">
        <authorList>
            <consortium name="DOE Joint Genome Institute"/>
            <person name="Eisen J."/>
            <person name="Huntemann M."/>
            <person name="Han J."/>
            <person name="Chen A."/>
            <person name="Kyrpides N."/>
            <person name="Mavromatis K."/>
            <person name="Markowitz V."/>
            <person name="Palaniappan K."/>
            <person name="Ivanova N."/>
            <person name="Schaumberg A."/>
            <person name="Pati A."/>
            <person name="Liolios K."/>
            <person name="Nordberg H.P."/>
            <person name="Cantor M.N."/>
            <person name="Hua S.X."/>
            <person name="Woyke T."/>
        </authorList>
    </citation>
    <scope>NUCLEOTIDE SEQUENCE [LARGE SCALE GENOMIC DNA]</scope>
    <source>
        <strain evidence="7 8">DSM 44712</strain>
    </source>
</reference>
<dbReference type="Pfam" id="PF00486">
    <property type="entry name" value="Trans_reg_C"/>
    <property type="match status" value="1"/>
</dbReference>
<dbReference type="PROSITE" id="PS51755">
    <property type="entry name" value="OMPR_PHOB"/>
    <property type="match status" value="1"/>
</dbReference>
<dbReference type="InterPro" id="IPR027417">
    <property type="entry name" value="P-loop_NTPase"/>
</dbReference>
<dbReference type="Pfam" id="PF13191">
    <property type="entry name" value="AAA_16"/>
    <property type="match status" value="1"/>
</dbReference>
<feature type="domain" description="OmpR/PhoB-type" evidence="6">
    <location>
        <begin position="9"/>
        <end position="114"/>
    </location>
</feature>
<keyword evidence="3 5" id="KW-0238">DNA-binding</keyword>
<evidence type="ECO:0000313" key="8">
    <source>
        <dbReference type="Proteomes" id="UP000021053"/>
    </source>
</evidence>
<accession>A0A011AJX9</accession>
<dbReference type="PANTHER" id="PTHR35807:SF1">
    <property type="entry name" value="TRANSCRIPTIONAL REGULATOR REDD"/>
    <property type="match status" value="1"/>
</dbReference>
<dbReference type="InterPro" id="IPR001867">
    <property type="entry name" value="OmpR/PhoB-type_DNA-bd"/>
</dbReference>
<dbReference type="Gene3D" id="1.25.40.10">
    <property type="entry name" value="Tetratricopeptide repeat domain"/>
    <property type="match status" value="1"/>
</dbReference>
<evidence type="ECO:0000256" key="5">
    <source>
        <dbReference type="PROSITE-ProRule" id="PRU01091"/>
    </source>
</evidence>
<protein>
    <submittedName>
        <fullName evidence="7">Putative transcriptional regulator</fullName>
    </submittedName>
</protein>
<dbReference type="InterPro" id="IPR011990">
    <property type="entry name" value="TPR-like_helical_dom_sf"/>
</dbReference>
<dbReference type="GO" id="GO:0000160">
    <property type="term" value="P:phosphorelay signal transduction system"/>
    <property type="evidence" value="ECO:0007669"/>
    <property type="project" value="InterPro"/>
</dbReference>
<organism evidence="7 8">
    <name type="scientific">Cryptosporangium arvum DSM 44712</name>
    <dbReference type="NCBI Taxonomy" id="927661"/>
    <lineage>
        <taxon>Bacteria</taxon>
        <taxon>Bacillati</taxon>
        <taxon>Actinomycetota</taxon>
        <taxon>Actinomycetes</taxon>
        <taxon>Cryptosporangiales</taxon>
        <taxon>Cryptosporangiaceae</taxon>
        <taxon>Cryptosporangium</taxon>
    </lineage>
</organism>
<keyword evidence="8" id="KW-1185">Reference proteome</keyword>
<dbReference type="GO" id="GO:0006355">
    <property type="term" value="P:regulation of DNA-templated transcription"/>
    <property type="evidence" value="ECO:0007669"/>
    <property type="project" value="InterPro"/>
</dbReference>
<dbReference type="Pfam" id="PF03704">
    <property type="entry name" value="BTAD"/>
    <property type="match status" value="1"/>
</dbReference>
<sequence>MIGGVDVSPGTPAAGGSARSDILGSLRIRRNGVEVDLGPRQQAYLLGLLLARAGQPVSVDDLIELIWDDEAPPSALNVVQRYVGALRRLLEPELPARSNGAYLRRHSNGYLFVADTEASDVAAFRALVAAAHRRLAQREPRAALDDFAAALALWRGPAGDGLNPGRAAAPLFASLNEEFFTACSAAAELAVSLGRPQRVLRPLRLAASMAPLHERVQAALVTALAAAGQHAEARSLYERVRARLAEEIGIDPGPAMRDAKRRIRDRPATPRPAAAEPASKLVGRAAELSVLRQAVASVLASGTGLLVVEGDPGIGKTRLLEETAGEATRRGALVVWGHCLEGDGSPSMWPWVKAIGAILDTLPDPSREEWLAGRLGRLAEPDDGVSDTPVLPDNTAQFRLFEHVVHAVGQAARQRPVLLIIDDLHWADVASVQLFGHLAARLPSGVLLIGTLRTRAPLPGTELVGMLAAASRVPGHRRLRLDVLDRDEVAELVRRETGQVPDAAVTRTISARTAGNPFFVRELARLLTADGGVLTERSAVSTGVPSTVRDVVRDRMAGLDDRATDLLQIAALVGRGVDLRLLAHAARVDVQTSLGLLEPVETLGLLEPAPDDPFAYRFAHDLVRESISETTPPLRAPRLHLRIADALEQTPGRSVAERLAHHLWAAGPLADPARTTAALIRAGRSAATKLALQDAERQLRSAARLARTSGLRELELSALSHLTAVVGMRAGYVGAALDLLERAEQLARDLGRELEAADFRFSRRAAYSEAAQLDRSGPLARRLLEEGQASPDPVLRAYGLVSWGIQEWDRGNIGEAFRYLRKADPLVLDELTWRDENRLRRDLQLKSPVMLALVTTLHGDVDSARTVIERLEATAGDDPYVVTIWSTFAATSAALAGEPAWALRSAERGIAEDPGFSFVFFGAYLRMARHWAHAVTGDDPAGAAVEAERILSATLVDPPLSGVATWYGLIAEMWLAADAPDRAEAALVRAEHFLGVNDQRYAEGLVLLLRARLLQARGAPLADVRAAAERARVLSGQREAYLFARRAQEMLDALDTD</sequence>
<dbReference type="SUPFAM" id="SSF52540">
    <property type="entry name" value="P-loop containing nucleoside triphosphate hydrolases"/>
    <property type="match status" value="1"/>
</dbReference>
<evidence type="ECO:0000256" key="1">
    <source>
        <dbReference type="ARBA" id="ARBA00005820"/>
    </source>
</evidence>
<evidence type="ECO:0000256" key="2">
    <source>
        <dbReference type="ARBA" id="ARBA00023015"/>
    </source>
</evidence>
<evidence type="ECO:0000259" key="6">
    <source>
        <dbReference type="PROSITE" id="PS51755"/>
    </source>
</evidence>
<dbReference type="HOGENOM" id="CLU_006850_5_0_11"/>
<dbReference type="SMART" id="SM00862">
    <property type="entry name" value="Trans_reg_C"/>
    <property type="match status" value="1"/>
</dbReference>
<dbReference type="SUPFAM" id="SSF48452">
    <property type="entry name" value="TPR-like"/>
    <property type="match status" value="1"/>
</dbReference>
<dbReference type="InterPro" id="IPR036388">
    <property type="entry name" value="WH-like_DNA-bd_sf"/>
</dbReference>
<gene>
    <name evidence="7" type="ORF">CryarDRAFT_3431</name>
</gene>
<keyword evidence="4" id="KW-0804">Transcription</keyword>
<dbReference type="Proteomes" id="UP000021053">
    <property type="component" value="Unassembled WGS sequence"/>
</dbReference>
<name>A0A011AJX9_9ACTN</name>
<evidence type="ECO:0000256" key="3">
    <source>
        <dbReference type="ARBA" id="ARBA00023125"/>
    </source>
</evidence>
<dbReference type="EMBL" id="JFBT01000001">
    <property type="protein sequence ID" value="EXG82266.1"/>
    <property type="molecule type" value="Genomic_DNA"/>
</dbReference>
<keyword evidence="2" id="KW-0805">Transcription regulation</keyword>
<dbReference type="SMART" id="SM01043">
    <property type="entry name" value="BTAD"/>
    <property type="match status" value="1"/>
</dbReference>
<dbReference type="GO" id="GO:0003677">
    <property type="term" value="F:DNA binding"/>
    <property type="evidence" value="ECO:0007669"/>
    <property type="project" value="UniProtKB-UniRule"/>
</dbReference>
<dbReference type="InterPro" id="IPR051677">
    <property type="entry name" value="AfsR-DnrI-RedD_regulator"/>
</dbReference>
<dbReference type="AlphaFoldDB" id="A0A011AJX9"/>
<evidence type="ECO:0000313" key="7">
    <source>
        <dbReference type="EMBL" id="EXG82266.1"/>
    </source>
</evidence>
<comment type="similarity">
    <text evidence="1">Belongs to the AfsR/DnrI/RedD regulatory family.</text>
</comment>
<dbReference type="InterPro" id="IPR041664">
    <property type="entry name" value="AAA_16"/>
</dbReference>
<proteinExistence type="inferred from homology"/>
<dbReference type="PATRIC" id="fig|927661.3.peg.3390"/>
<dbReference type="PANTHER" id="PTHR35807">
    <property type="entry name" value="TRANSCRIPTIONAL REGULATOR REDD-RELATED"/>
    <property type="match status" value="1"/>
</dbReference>